<dbReference type="OrthoDB" id="9800962at2"/>
<comment type="caution">
    <text evidence="2">The sequence shown here is derived from an EMBL/GenBank/DDBJ whole genome shotgun (WGS) entry which is preliminary data.</text>
</comment>
<keyword evidence="3" id="KW-1185">Reference proteome</keyword>
<feature type="domain" description="DUF6429" evidence="1">
    <location>
        <begin position="6"/>
        <end position="74"/>
    </location>
</feature>
<gene>
    <name evidence="2" type="ORF">KDI_55340</name>
</gene>
<organism evidence="2 3">
    <name type="scientific">Dictyobacter arantiisoli</name>
    <dbReference type="NCBI Taxonomy" id="2014874"/>
    <lineage>
        <taxon>Bacteria</taxon>
        <taxon>Bacillati</taxon>
        <taxon>Chloroflexota</taxon>
        <taxon>Ktedonobacteria</taxon>
        <taxon>Ktedonobacterales</taxon>
        <taxon>Dictyobacteraceae</taxon>
        <taxon>Dictyobacter</taxon>
    </lineage>
</organism>
<protein>
    <recommendedName>
        <fullName evidence="1">DUF6429 domain-containing protein</fullName>
    </recommendedName>
</protein>
<accession>A0A5A5TK23</accession>
<evidence type="ECO:0000259" key="1">
    <source>
        <dbReference type="Pfam" id="PF20008"/>
    </source>
</evidence>
<reference evidence="2 3" key="1">
    <citation type="submission" date="2019-01" db="EMBL/GenBank/DDBJ databases">
        <title>Draft genome sequence of Dictyobacter sp. Uno17.</title>
        <authorList>
            <person name="Wang C.M."/>
            <person name="Zheng Y."/>
            <person name="Sakai Y."/>
            <person name="Abe K."/>
            <person name="Yokota A."/>
            <person name="Yabe S."/>
        </authorList>
    </citation>
    <scope>NUCLEOTIDE SEQUENCE [LARGE SCALE GENOMIC DNA]</scope>
    <source>
        <strain evidence="2 3">Uno17</strain>
    </source>
</reference>
<name>A0A5A5TK23_9CHLR</name>
<sequence length="81" mass="9348">MNQYNQGKIDEVVLALMQLTLHDTNRAWKGFDWDVLDRLYEKGWIDSPRNKTKSIGLTEEGLANSSSFFEKHFGSIDPTEN</sequence>
<dbReference type="RefSeq" id="WP_149404761.1">
    <property type="nucleotide sequence ID" value="NZ_BIXY01000188.1"/>
</dbReference>
<dbReference type="Proteomes" id="UP000322530">
    <property type="component" value="Unassembled WGS sequence"/>
</dbReference>
<evidence type="ECO:0000313" key="3">
    <source>
        <dbReference type="Proteomes" id="UP000322530"/>
    </source>
</evidence>
<proteinExistence type="predicted"/>
<evidence type="ECO:0000313" key="2">
    <source>
        <dbReference type="EMBL" id="GCF11970.1"/>
    </source>
</evidence>
<dbReference type="EMBL" id="BIXY01000188">
    <property type="protein sequence ID" value="GCF11970.1"/>
    <property type="molecule type" value="Genomic_DNA"/>
</dbReference>
<dbReference type="Pfam" id="PF20008">
    <property type="entry name" value="DUF6429"/>
    <property type="match status" value="1"/>
</dbReference>
<dbReference type="AlphaFoldDB" id="A0A5A5TK23"/>
<dbReference type="InterPro" id="IPR045489">
    <property type="entry name" value="DUF6429"/>
</dbReference>